<comment type="caution">
    <text evidence="2">The sequence shown here is derived from an EMBL/GenBank/DDBJ whole genome shotgun (WGS) entry which is preliminary data.</text>
</comment>
<sequence>MPMAVLYALLLYGMALLFDQLDNTGGGALLMFAFLFGVPAATASVAVMAADPRGEAGGGRHALIGALVTSAFLVVAMVLLAEGGICVIMVSPLFYGASILGALVTGLLLRRTRGRAAALVLVLAPVIGMPVETQATYPERTGTVTTVIEIAAPPEVVWRNTLSIPDIRPEELGWTFSHAIVGVPRPEDARLEGQGVGAVRHLRWGHGVHFQEWITGWELNRSLAWTFHFAPDSIPAAIEGHIRVNSPYLKLTGGHYTLDPLPGGRTRLTLQTDYWIQTPINAYCAWWGDVFLNDFHGIVLGVIKARSERAGAV</sequence>
<keyword evidence="1" id="KW-0472">Membrane</keyword>
<evidence type="ECO:0000313" key="3">
    <source>
        <dbReference type="Proteomes" id="UP000196655"/>
    </source>
</evidence>
<organism evidence="2 3">
    <name type="scientific">Inquilinus limosus</name>
    <dbReference type="NCBI Taxonomy" id="171674"/>
    <lineage>
        <taxon>Bacteria</taxon>
        <taxon>Pseudomonadati</taxon>
        <taxon>Pseudomonadota</taxon>
        <taxon>Alphaproteobacteria</taxon>
        <taxon>Rhodospirillales</taxon>
        <taxon>Rhodospirillaceae</taxon>
        <taxon>Inquilinus</taxon>
    </lineage>
</organism>
<name>A0A211ZGY6_9PROT</name>
<dbReference type="Proteomes" id="UP000196655">
    <property type="component" value="Unassembled WGS sequence"/>
</dbReference>
<keyword evidence="1" id="KW-1133">Transmembrane helix</keyword>
<accession>A0A211ZGY6</accession>
<feature type="transmembrane region" description="Helical" evidence="1">
    <location>
        <begin position="27"/>
        <end position="50"/>
    </location>
</feature>
<evidence type="ECO:0000256" key="1">
    <source>
        <dbReference type="SAM" id="Phobius"/>
    </source>
</evidence>
<evidence type="ECO:0008006" key="4">
    <source>
        <dbReference type="Google" id="ProtNLM"/>
    </source>
</evidence>
<gene>
    <name evidence="2" type="ORF">BWR60_24895</name>
</gene>
<dbReference type="Gene3D" id="3.30.530.20">
    <property type="match status" value="1"/>
</dbReference>
<dbReference type="AlphaFoldDB" id="A0A211ZGY6"/>
<keyword evidence="3" id="KW-1185">Reference proteome</keyword>
<protein>
    <recommendedName>
        <fullName evidence="4">Polyketide cyclase</fullName>
    </recommendedName>
</protein>
<dbReference type="InterPro" id="IPR023393">
    <property type="entry name" value="START-like_dom_sf"/>
</dbReference>
<dbReference type="OrthoDB" id="315686at2"/>
<proteinExistence type="predicted"/>
<feature type="transmembrane region" description="Helical" evidence="1">
    <location>
        <begin position="62"/>
        <end position="81"/>
    </location>
</feature>
<dbReference type="SUPFAM" id="SSF55961">
    <property type="entry name" value="Bet v1-like"/>
    <property type="match status" value="1"/>
</dbReference>
<feature type="transmembrane region" description="Helical" evidence="1">
    <location>
        <begin position="87"/>
        <end position="109"/>
    </location>
</feature>
<dbReference type="EMBL" id="NHON01000058">
    <property type="protein sequence ID" value="OWJ64444.1"/>
    <property type="molecule type" value="Genomic_DNA"/>
</dbReference>
<reference evidence="3" key="1">
    <citation type="submission" date="2017-05" db="EMBL/GenBank/DDBJ databases">
        <authorList>
            <person name="Macchi M."/>
            <person name="Festa S."/>
            <person name="Coppotelli B.M."/>
            <person name="Morelli I.S."/>
        </authorList>
    </citation>
    <scope>NUCLEOTIDE SEQUENCE [LARGE SCALE GENOMIC DNA]</scope>
    <source>
        <strain evidence="3">I</strain>
    </source>
</reference>
<evidence type="ECO:0000313" key="2">
    <source>
        <dbReference type="EMBL" id="OWJ64444.1"/>
    </source>
</evidence>
<keyword evidence="1" id="KW-0812">Transmembrane</keyword>